<accession>A0A1M6BN00</accession>
<dbReference type="PANTHER" id="PTHR43281">
    <property type="entry name" value="FARNESYL DIPHOSPHATE SYNTHASE"/>
    <property type="match status" value="1"/>
</dbReference>
<dbReference type="GO" id="GO:0016114">
    <property type="term" value="P:terpenoid biosynthetic process"/>
    <property type="evidence" value="ECO:0007669"/>
    <property type="project" value="UniProtKB-ARBA"/>
</dbReference>
<evidence type="ECO:0000256" key="2">
    <source>
        <dbReference type="ARBA" id="ARBA00006706"/>
    </source>
</evidence>
<dbReference type="EMBL" id="FQZP01000003">
    <property type="protein sequence ID" value="SHI50102.1"/>
    <property type="molecule type" value="Genomic_DNA"/>
</dbReference>
<evidence type="ECO:0000256" key="12">
    <source>
        <dbReference type="RuleBase" id="RU004466"/>
    </source>
</evidence>
<gene>
    <name evidence="13" type="ORF">SAMN05444373_100365</name>
</gene>
<keyword evidence="6" id="KW-0479">Metal-binding</keyword>
<dbReference type="PANTHER" id="PTHR43281:SF1">
    <property type="entry name" value="FARNESYL DIPHOSPHATE SYNTHASE"/>
    <property type="match status" value="1"/>
</dbReference>
<keyword evidence="8" id="KW-0414">Isoprene biosynthesis</keyword>
<dbReference type="SUPFAM" id="SSF48576">
    <property type="entry name" value="Terpenoid synthases"/>
    <property type="match status" value="1"/>
</dbReference>
<comment type="similarity">
    <text evidence="2 12">Belongs to the FPP/GGPP synthase family.</text>
</comment>
<keyword evidence="7" id="KW-0460">Magnesium</keyword>
<organism evidence="13 14">
    <name type="scientific">Thermoclostridium caenicola</name>
    <dbReference type="NCBI Taxonomy" id="659425"/>
    <lineage>
        <taxon>Bacteria</taxon>
        <taxon>Bacillati</taxon>
        <taxon>Bacillota</taxon>
        <taxon>Clostridia</taxon>
        <taxon>Eubacteriales</taxon>
        <taxon>Oscillospiraceae</taxon>
        <taxon>Thermoclostridium</taxon>
    </lineage>
</organism>
<dbReference type="NCBIfam" id="NF045485">
    <property type="entry name" value="FPPsyn"/>
    <property type="match status" value="1"/>
</dbReference>
<proteinExistence type="inferred from homology"/>
<evidence type="ECO:0000256" key="5">
    <source>
        <dbReference type="ARBA" id="ARBA00022679"/>
    </source>
</evidence>
<dbReference type="InterPro" id="IPR008949">
    <property type="entry name" value="Isoprenoid_synthase_dom_sf"/>
</dbReference>
<dbReference type="OrthoDB" id="9805316at2"/>
<evidence type="ECO:0000256" key="8">
    <source>
        <dbReference type="ARBA" id="ARBA00023229"/>
    </source>
</evidence>
<evidence type="ECO:0000256" key="10">
    <source>
        <dbReference type="ARBA" id="ARBA00032873"/>
    </source>
</evidence>
<reference evidence="13 14" key="1">
    <citation type="submission" date="2016-11" db="EMBL/GenBank/DDBJ databases">
        <authorList>
            <person name="Varghese N."/>
            <person name="Submissions S."/>
        </authorList>
    </citation>
    <scope>NUCLEOTIDE SEQUENCE [LARGE SCALE GENOMIC DNA]</scope>
    <source>
        <strain evidence="13 14">DSM 19027</strain>
    </source>
</reference>
<protein>
    <recommendedName>
        <fullName evidence="4">Farnesyl diphosphate synthase</fullName>
        <ecNumber evidence="3">2.5.1.10</ecNumber>
    </recommendedName>
    <alternativeName>
        <fullName evidence="10">(2E,6E)-farnesyl diphosphate synthase</fullName>
    </alternativeName>
    <alternativeName>
        <fullName evidence="9">Geranyltranstransferase</fullName>
    </alternativeName>
</protein>
<comment type="cofactor">
    <cofactor evidence="1">
        <name>Mg(2+)</name>
        <dbReference type="ChEBI" id="CHEBI:18420"/>
    </cofactor>
</comment>
<dbReference type="InterPro" id="IPR000092">
    <property type="entry name" value="Polyprenyl_synt"/>
</dbReference>
<evidence type="ECO:0000256" key="3">
    <source>
        <dbReference type="ARBA" id="ARBA00012439"/>
    </source>
</evidence>
<dbReference type="SFLD" id="SFLDS00005">
    <property type="entry name" value="Isoprenoid_Synthase_Type_I"/>
    <property type="match status" value="1"/>
</dbReference>
<dbReference type="CDD" id="cd00685">
    <property type="entry name" value="Trans_IPPS_HT"/>
    <property type="match status" value="1"/>
</dbReference>
<dbReference type="InterPro" id="IPR053378">
    <property type="entry name" value="Prenyl_diphosphate_synthase"/>
</dbReference>
<dbReference type="GO" id="GO:0005737">
    <property type="term" value="C:cytoplasm"/>
    <property type="evidence" value="ECO:0007669"/>
    <property type="project" value="UniProtKB-ARBA"/>
</dbReference>
<dbReference type="Gene3D" id="1.10.600.10">
    <property type="entry name" value="Farnesyl Diphosphate Synthase"/>
    <property type="match status" value="1"/>
</dbReference>
<sequence length="295" mass="32338">MNYHQKFDAYRNLVEEWLKERITVPELPEKTLFEAMRYSLTAGGKRLRPVLSLAVCDMLGGDREAVMPFACAVELIHTYSLIHDDLPCMDNDDYRRGKPTNHKVFGEAMALLAGDALLNTACEIMLEAVLADEKDALRKAAAARLIMEAAGASGMIAGQVIDMESEQTAVSYDQLCRMHSLKTGALIRASILSAALICGADERTTQALERYGKLIGLAFQIKDDLLDVEGDAAVLGKSTGSDVRNHKSTFVTLLGTDKAKELLKSTVEEAVKALEGLQNTDFLIHTAAYIAERKK</sequence>
<dbReference type="AlphaFoldDB" id="A0A1M6BN00"/>
<dbReference type="Pfam" id="PF00348">
    <property type="entry name" value="polyprenyl_synt"/>
    <property type="match status" value="1"/>
</dbReference>
<dbReference type="PROSITE" id="PS00723">
    <property type="entry name" value="POLYPRENYL_SYNTHASE_1"/>
    <property type="match status" value="1"/>
</dbReference>
<dbReference type="PROSITE" id="PS00444">
    <property type="entry name" value="POLYPRENYL_SYNTHASE_2"/>
    <property type="match status" value="1"/>
</dbReference>
<evidence type="ECO:0000256" key="6">
    <source>
        <dbReference type="ARBA" id="ARBA00022723"/>
    </source>
</evidence>
<dbReference type="FunFam" id="1.10.600.10:FF:000001">
    <property type="entry name" value="Geranylgeranyl diphosphate synthase"/>
    <property type="match status" value="1"/>
</dbReference>
<dbReference type="Proteomes" id="UP000324781">
    <property type="component" value="Unassembled WGS sequence"/>
</dbReference>
<evidence type="ECO:0000256" key="11">
    <source>
        <dbReference type="ARBA" id="ARBA00049399"/>
    </source>
</evidence>
<evidence type="ECO:0000313" key="13">
    <source>
        <dbReference type="EMBL" id="SHI50102.1"/>
    </source>
</evidence>
<evidence type="ECO:0000313" key="14">
    <source>
        <dbReference type="Proteomes" id="UP000324781"/>
    </source>
</evidence>
<keyword evidence="14" id="KW-1185">Reference proteome</keyword>
<evidence type="ECO:0000256" key="9">
    <source>
        <dbReference type="ARBA" id="ARBA00032380"/>
    </source>
</evidence>
<keyword evidence="5 12" id="KW-0808">Transferase</keyword>
<evidence type="ECO:0000256" key="4">
    <source>
        <dbReference type="ARBA" id="ARBA00015100"/>
    </source>
</evidence>
<evidence type="ECO:0000256" key="7">
    <source>
        <dbReference type="ARBA" id="ARBA00022842"/>
    </source>
</evidence>
<dbReference type="EC" id="2.5.1.10" evidence="3"/>
<name>A0A1M6BN00_9FIRM</name>
<dbReference type="GO" id="GO:0046872">
    <property type="term" value="F:metal ion binding"/>
    <property type="evidence" value="ECO:0007669"/>
    <property type="project" value="UniProtKB-KW"/>
</dbReference>
<comment type="catalytic activity">
    <reaction evidence="11">
        <text>isopentenyl diphosphate + (2E)-geranyl diphosphate = (2E,6E)-farnesyl diphosphate + diphosphate</text>
        <dbReference type="Rhea" id="RHEA:19361"/>
        <dbReference type="ChEBI" id="CHEBI:33019"/>
        <dbReference type="ChEBI" id="CHEBI:58057"/>
        <dbReference type="ChEBI" id="CHEBI:128769"/>
        <dbReference type="ChEBI" id="CHEBI:175763"/>
        <dbReference type="EC" id="2.5.1.10"/>
    </reaction>
</comment>
<dbReference type="GO" id="GO:0004337">
    <property type="term" value="F:(2E,6E)-farnesyl diphosphate synthase activity"/>
    <property type="evidence" value="ECO:0007669"/>
    <property type="project" value="UniProtKB-EC"/>
</dbReference>
<evidence type="ECO:0000256" key="1">
    <source>
        <dbReference type="ARBA" id="ARBA00001946"/>
    </source>
</evidence>
<dbReference type="RefSeq" id="WP_149677611.1">
    <property type="nucleotide sequence ID" value="NZ_FQZP01000003.1"/>
</dbReference>
<dbReference type="InterPro" id="IPR033749">
    <property type="entry name" value="Polyprenyl_synt_CS"/>
</dbReference>
<dbReference type="SFLD" id="SFLDG01017">
    <property type="entry name" value="Polyprenyl_Transferase_Like"/>
    <property type="match status" value="1"/>
</dbReference>